<dbReference type="Gene3D" id="2.60.260.20">
    <property type="entry name" value="Urease metallochaperone UreE, N-terminal domain"/>
    <property type="match status" value="1"/>
</dbReference>
<evidence type="ECO:0000259" key="7">
    <source>
        <dbReference type="SMART" id="SM00988"/>
    </source>
</evidence>
<dbReference type="PIRSF" id="PIRSF036402">
    <property type="entry name" value="Ureas_acces_UreE"/>
    <property type="match status" value="1"/>
</dbReference>
<dbReference type="SUPFAM" id="SSF69737">
    <property type="entry name" value="Urease metallochaperone UreE, C-terminal domain"/>
    <property type="match status" value="1"/>
</dbReference>
<keyword evidence="3 5" id="KW-0533">Nickel</keyword>
<dbReference type="InterPro" id="IPR012406">
    <property type="entry name" value="UreE"/>
</dbReference>
<dbReference type="HAMAP" id="MF_00822">
    <property type="entry name" value="UreE"/>
    <property type="match status" value="1"/>
</dbReference>
<dbReference type="Pfam" id="PF05194">
    <property type="entry name" value="UreE_C"/>
    <property type="match status" value="1"/>
</dbReference>
<name>A0A845M6T9_9RHOB</name>
<dbReference type="EMBL" id="WTUX01000012">
    <property type="protein sequence ID" value="MZR13447.1"/>
    <property type="molecule type" value="Genomic_DNA"/>
</dbReference>
<sequence>MTLPIAQTTVHEHHPDLTVVLTYDERFLRRKVLIAASGERFLVDLAQTTSVNAGDAFVLEDGRTVGVAPAEEALLEVTGPDLVRLAWHIGNRHTPAQIAPGRILIQRDHVMADMLARLGATTREVVEPFTPEGGAYGHGRTHGHDHSHSHGGHEHAH</sequence>
<dbReference type="Pfam" id="PF02814">
    <property type="entry name" value="UreE_N"/>
    <property type="match status" value="1"/>
</dbReference>
<comment type="subcellular location">
    <subcellularLocation>
        <location evidence="1 5">Cytoplasm</location>
    </subcellularLocation>
</comment>
<keyword evidence="9" id="KW-1185">Reference proteome</keyword>
<dbReference type="GO" id="GO:0005737">
    <property type="term" value="C:cytoplasm"/>
    <property type="evidence" value="ECO:0007669"/>
    <property type="project" value="UniProtKB-SubCell"/>
</dbReference>
<feature type="region of interest" description="Disordered" evidence="6">
    <location>
        <begin position="129"/>
        <end position="157"/>
    </location>
</feature>
<evidence type="ECO:0000313" key="9">
    <source>
        <dbReference type="Proteomes" id="UP000467322"/>
    </source>
</evidence>
<reference evidence="8 9" key="1">
    <citation type="submission" date="2019-12" db="EMBL/GenBank/DDBJ databases">
        <title>Maritimibacter sp. nov. sp. isolated from sea sand.</title>
        <authorList>
            <person name="Kim J."/>
            <person name="Jeong S.E."/>
            <person name="Jung H.S."/>
            <person name="Jeon C.O."/>
        </authorList>
    </citation>
    <scope>NUCLEOTIDE SEQUENCE [LARGE SCALE GENOMIC DNA]</scope>
    <source>
        <strain evidence="8 9">DP07</strain>
    </source>
</reference>
<gene>
    <name evidence="5" type="primary">ureE</name>
    <name evidence="8" type="ORF">GQE99_10515</name>
</gene>
<dbReference type="SMART" id="SM00988">
    <property type="entry name" value="UreE_N"/>
    <property type="match status" value="1"/>
</dbReference>
<dbReference type="GO" id="GO:0065003">
    <property type="term" value="P:protein-containing complex assembly"/>
    <property type="evidence" value="ECO:0007669"/>
    <property type="project" value="InterPro"/>
</dbReference>
<comment type="function">
    <text evidence="5">Involved in urease metallocenter assembly. Binds nickel. Probably functions as a nickel donor during metallocenter assembly.</text>
</comment>
<keyword evidence="2 5" id="KW-0963">Cytoplasm</keyword>
<dbReference type="InterPro" id="IPR007864">
    <property type="entry name" value="UreE_C_dom"/>
</dbReference>
<dbReference type="InterPro" id="IPR036118">
    <property type="entry name" value="UreE_N_sf"/>
</dbReference>
<feature type="domain" description="UreE urease accessory N-terminal" evidence="7">
    <location>
        <begin position="1"/>
        <end position="65"/>
    </location>
</feature>
<evidence type="ECO:0000256" key="1">
    <source>
        <dbReference type="ARBA" id="ARBA00004496"/>
    </source>
</evidence>
<dbReference type="InterPro" id="IPR004029">
    <property type="entry name" value="UreE_N"/>
</dbReference>
<evidence type="ECO:0000313" key="8">
    <source>
        <dbReference type="EMBL" id="MZR13447.1"/>
    </source>
</evidence>
<dbReference type="Gene3D" id="3.30.70.790">
    <property type="entry name" value="UreE, C-terminal domain"/>
    <property type="match status" value="1"/>
</dbReference>
<feature type="compositionally biased region" description="Basic and acidic residues" evidence="6">
    <location>
        <begin position="142"/>
        <end position="157"/>
    </location>
</feature>
<dbReference type="SUPFAM" id="SSF69287">
    <property type="entry name" value="Urease metallochaperone UreE, N-terminal domain"/>
    <property type="match status" value="1"/>
</dbReference>
<evidence type="ECO:0000256" key="3">
    <source>
        <dbReference type="ARBA" id="ARBA00022596"/>
    </source>
</evidence>
<dbReference type="GO" id="GO:0006457">
    <property type="term" value="P:protein folding"/>
    <property type="evidence" value="ECO:0007669"/>
    <property type="project" value="InterPro"/>
</dbReference>
<comment type="similarity">
    <text evidence="5">Belongs to the UreE family.</text>
</comment>
<dbReference type="Proteomes" id="UP000467322">
    <property type="component" value="Unassembled WGS sequence"/>
</dbReference>
<evidence type="ECO:0000256" key="2">
    <source>
        <dbReference type="ARBA" id="ARBA00022490"/>
    </source>
</evidence>
<proteinExistence type="inferred from homology"/>
<evidence type="ECO:0000256" key="4">
    <source>
        <dbReference type="ARBA" id="ARBA00023186"/>
    </source>
</evidence>
<protein>
    <recommendedName>
        <fullName evidence="5">Urease accessory protein UreE</fullName>
    </recommendedName>
</protein>
<dbReference type="GO" id="GO:0016151">
    <property type="term" value="F:nickel cation binding"/>
    <property type="evidence" value="ECO:0007669"/>
    <property type="project" value="UniProtKB-UniRule"/>
</dbReference>
<dbReference type="CDD" id="cd00571">
    <property type="entry name" value="UreE"/>
    <property type="match status" value="1"/>
</dbReference>
<dbReference type="GO" id="GO:0019627">
    <property type="term" value="P:urea metabolic process"/>
    <property type="evidence" value="ECO:0007669"/>
    <property type="project" value="InterPro"/>
</dbReference>
<comment type="caution">
    <text evidence="8">The sequence shown here is derived from an EMBL/GenBank/DDBJ whole genome shotgun (WGS) entry which is preliminary data.</text>
</comment>
<organism evidence="8 9">
    <name type="scientific">Maritimibacter harenae</name>
    <dbReference type="NCBI Taxonomy" id="2606218"/>
    <lineage>
        <taxon>Bacteria</taxon>
        <taxon>Pseudomonadati</taxon>
        <taxon>Pseudomonadota</taxon>
        <taxon>Alphaproteobacteria</taxon>
        <taxon>Rhodobacterales</taxon>
        <taxon>Roseobacteraceae</taxon>
        <taxon>Maritimibacter</taxon>
    </lineage>
</organism>
<evidence type="ECO:0000256" key="6">
    <source>
        <dbReference type="SAM" id="MobiDB-lite"/>
    </source>
</evidence>
<accession>A0A845M6T9</accession>
<dbReference type="AlphaFoldDB" id="A0A845M6T9"/>
<dbReference type="GO" id="GO:0051082">
    <property type="term" value="F:unfolded protein binding"/>
    <property type="evidence" value="ECO:0007669"/>
    <property type="project" value="UniProtKB-UniRule"/>
</dbReference>
<dbReference type="RefSeq" id="WP_161351567.1">
    <property type="nucleotide sequence ID" value="NZ_WTUX01000012.1"/>
</dbReference>
<evidence type="ECO:0000256" key="5">
    <source>
        <dbReference type="HAMAP-Rule" id="MF_00822"/>
    </source>
</evidence>
<keyword evidence="4 5" id="KW-0143">Chaperone</keyword>